<evidence type="ECO:0000313" key="2">
    <source>
        <dbReference type="EMBL" id="OZJ03663.1"/>
    </source>
</evidence>
<protein>
    <submittedName>
        <fullName evidence="2">Uncharacterized protein</fullName>
    </submittedName>
</protein>
<name>A0A261XZ91_9FUNG</name>
<gene>
    <name evidence="2" type="ORF">BZG36_03525</name>
</gene>
<proteinExistence type="predicted"/>
<comment type="caution">
    <text evidence="2">The sequence shown here is derived from an EMBL/GenBank/DDBJ whole genome shotgun (WGS) entry which is preliminary data.</text>
</comment>
<reference evidence="2 3" key="1">
    <citation type="journal article" date="2017" name="Mycologia">
        <title>Bifiguratus adelaidae, gen. et sp. nov., a new member of Mucoromycotina in endophytic and soil-dwelling habitats.</title>
        <authorList>
            <person name="Torres-Cruz T.J."/>
            <person name="Billingsley Tobias T.L."/>
            <person name="Almatruk M."/>
            <person name="Hesse C."/>
            <person name="Kuske C.R."/>
            <person name="Desiro A."/>
            <person name="Benucci G.M."/>
            <person name="Bonito G."/>
            <person name="Stajich J.E."/>
            <person name="Dunlap C."/>
            <person name="Arnold A.E."/>
            <person name="Porras-Alfaro A."/>
        </authorList>
    </citation>
    <scope>NUCLEOTIDE SEQUENCE [LARGE SCALE GENOMIC DNA]</scope>
    <source>
        <strain evidence="2 3">AZ0501</strain>
    </source>
</reference>
<sequence>MRFVYLTSLVLLVSITIQAAIPPQSSVDADFDIDDLSTQNQLMQASVPPQSPIDAAFDINDLSILDQLVQARATIDPRVIQQVILAKKIQRVLEEEASGTESPANQDKINKKILAHLLRDEEMYQVVQALMKNKSVQERMQGILLVPNTARTPIGEMSSENVARWLSQVRDTSVPPLSSEEKAMIERVFGQAVPEPTPRKSDFETSDSRDPDWNPYRSYEYPYRSYEYPYRSYGYPYRYYGYPYRYYGYPYRYYGYPYRHYGYPYPEGESEGYE</sequence>
<keyword evidence="3" id="KW-1185">Reference proteome</keyword>
<dbReference type="AlphaFoldDB" id="A0A261XZ91"/>
<evidence type="ECO:0000256" key="1">
    <source>
        <dbReference type="SAM" id="SignalP"/>
    </source>
</evidence>
<feature type="chain" id="PRO_5012401918" evidence="1">
    <location>
        <begin position="20"/>
        <end position="274"/>
    </location>
</feature>
<dbReference type="Proteomes" id="UP000242875">
    <property type="component" value="Unassembled WGS sequence"/>
</dbReference>
<keyword evidence="1" id="KW-0732">Signal</keyword>
<organism evidence="2 3">
    <name type="scientific">Bifiguratus adelaidae</name>
    <dbReference type="NCBI Taxonomy" id="1938954"/>
    <lineage>
        <taxon>Eukaryota</taxon>
        <taxon>Fungi</taxon>
        <taxon>Fungi incertae sedis</taxon>
        <taxon>Mucoromycota</taxon>
        <taxon>Mucoromycotina</taxon>
        <taxon>Endogonomycetes</taxon>
        <taxon>Endogonales</taxon>
        <taxon>Endogonales incertae sedis</taxon>
        <taxon>Bifiguratus</taxon>
    </lineage>
</organism>
<accession>A0A261XZ91</accession>
<dbReference type="EMBL" id="MVBO01000074">
    <property type="protein sequence ID" value="OZJ03663.1"/>
    <property type="molecule type" value="Genomic_DNA"/>
</dbReference>
<feature type="signal peptide" evidence="1">
    <location>
        <begin position="1"/>
        <end position="19"/>
    </location>
</feature>
<evidence type="ECO:0000313" key="3">
    <source>
        <dbReference type="Proteomes" id="UP000242875"/>
    </source>
</evidence>